<dbReference type="GO" id="GO:0000976">
    <property type="term" value="F:transcription cis-regulatory region binding"/>
    <property type="evidence" value="ECO:0007669"/>
    <property type="project" value="TreeGrafter"/>
</dbReference>
<dbReference type="PANTHER" id="PTHR30055:SF146">
    <property type="entry name" value="HTH-TYPE TRANSCRIPTIONAL DUAL REGULATOR CECR"/>
    <property type="match status" value="1"/>
</dbReference>
<proteinExistence type="predicted"/>
<evidence type="ECO:0000256" key="2">
    <source>
        <dbReference type="PROSITE-ProRule" id="PRU00335"/>
    </source>
</evidence>
<sequence length="219" mass="23833">MRSIDDLSTAARIRDAAVDQFGRHGFGVGVRAIAAAAGVSPGLVNHHFGSKDGLRAACDAHIAEVIKEAKTETLQTHDPAAWLTAMAEIDEFAPLTAYLVRSLQSGGELATALWQRMTDNAEQYLQEGVRSGVLKPSRDPRARARYLSMTGGGGFLLYIQLHDDPSDLPRVLRDYRAEMMLPALEIYTNGLLADSAMYEAILAQSEQQPAFDDTNGESR</sequence>
<keyword evidence="1 2" id="KW-0238">DNA-binding</keyword>
<dbReference type="SUPFAM" id="SSF46689">
    <property type="entry name" value="Homeodomain-like"/>
    <property type="match status" value="1"/>
</dbReference>
<dbReference type="PRINTS" id="PR00455">
    <property type="entry name" value="HTHTETR"/>
</dbReference>
<dbReference type="Pfam" id="PF17933">
    <property type="entry name" value="TetR_C_25"/>
    <property type="match status" value="1"/>
</dbReference>
<dbReference type="InterPro" id="IPR036271">
    <property type="entry name" value="Tet_transcr_reg_TetR-rel_C_sf"/>
</dbReference>
<dbReference type="PANTHER" id="PTHR30055">
    <property type="entry name" value="HTH-TYPE TRANSCRIPTIONAL REGULATOR RUTR"/>
    <property type="match status" value="1"/>
</dbReference>
<reference evidence="4 5" key="1">
    <citation type="submission" date="2016-12" db="EMBL/GenBank/DDBJ databases">
        <title>The new phylogeny of genus Mycobacterium.</title>
        <authorList>
            <person name="Tortoli E."/>
            <person name="Trovato A."/>
            <person name="Cirillo D.M."/>
        </authorList>
    </citation>
    <scope>NUCLEOTIDE SEQUENCE [LARGE SCALE GENOMIC DNA]</scope>
    <source>
        <strain evidence="4 5">DSM 45130</strain>
    </source>
</reference>
<evidence type="ECO:0000313" key="5">
    <source>
        <dbReference type="Proteomes" id="UP000192801"/>
    </source>
</evidence>
<dbReference type="Pfam" id="PF00440">
    <property type="entry name" value="TetR_N"/>
    <property type="match status" value="1"/>
</dbReference>
<dbReference type="AlphaFoldDB" id="A0A1X0DMN2"/>
<dbReference type="STRING" id="444597.BST26_02120"/>
<dbReference type="InterPro" id="IPR041484">
    <property type="entry name" value="TetR_C_25"/>
</dbReference>
<dbReference type="Proteomes" id="UP000192801">
    <property type="component" value="Unassembled WGS sequence"/>
</dbReference>
<accession>A0A1X0DMN2</accession>
<dbReference type="EMBL" id="MVHS01000003">
    <property type="protein sequence ID" value="ORA73587.1"/>
    <property type="molecule type" value="Genomic_DNA"/>
</dbReference>
<feature type="domain" description="HTH tetR-type" evidence="3">
    <location>
        <begin position="7"/>
        <end position="66"/>
    </location>
</feature>
<evidence type="ECO:0000256" key="1">
    <source>
        <dbReference type="ARBA" id="ARBA00023125"/>
    </source>
</evidence>
<keyword evidence="5" id="KW-1185">Reference proteome</keyword>
<dbReference type="InterPro" id="IPR050109">
    <property type="entry name" value="HTH-type_TetR-like_transc_reg"/>
</dbReference>
<dbReference type="PROSITE" id="PS50977">
    <property type="entry name" value="HTH_TETR_2"/>
    <property type="match status" value="1"/>
</dbReference>
<dbReference type="GO" id="GO:0003700">
    <property type="term" value="F:DNA-binding transcription factor activity"/>
    <property type="evidence" value="ECO:0007669"/>
    <property type="project" value="TreeGrafter"/>
</dbReference>
<name>A0A1X0DMN2_9MYCO</name>
<dbReference type="InterPro" id="IPR001647">
    <property type="entry name" value="HTH_TetR"/>
</dbReference>
<evidence type="ECO:0000313" key="4">
    <source>
        <dbReference type="EMBL" id="ORA73587.1"/>
    </source>
</evidence>
<dbReference type="Gene3D" id="1.10.357.10">
    <property type="entry name" value="Tetracycline Repressor, domain 2"/>
    <property type="match status" value="1"/>
</dbReference>
<dbReference type="SUPFAM" id="SSF48498">
    <property type="entry name" value="Tetracyclin repressor-like, C-terminal domain"/>
    <property type="match status" value="1"/>
</dbReference>
<dbReference type="InterPro" id="IPR009057">
    <property type="entry name" value="Homeodomain-like_sf"/>
</dbReference>
<dbReference type="RefSeq" id="WP_083029159.1">
    <property type="nucleotide sequence ID" value="NZ_AP022618.1"/>
</dbReference>
<dbReference type="OrthoDB" id="3403733at2"/>
<comment type="caution">
    <text evidence="4">The sequence shown here is derived from an EMBL/GenBank/DDBJ whole genome shotgun (WGS) entry which is preliminary data.</text>
</comment>
<gene>
    <name evidence="4" type="ORF">BST26_02120</name>
</gene>
<evidence type="ECO:0000259" key="3">
    <source>
        <dbReference type="PROSITE" id="PS50977"/>
    </source>
</evidence>
<protein>
    <submittedName>
        <fullName evidence="4">TetR family transcriptional regulator</fullName>
    </submittedName>
</protein>
<feature type="DNA-binding region" description="H-T-H motif" evidence="2">
    <location>
        <begin position="29"/>
        <end position="48"/>
    </location>
</feature>
<organism evidence="4 5">
    <name type="scientific">Mycolicibacterium insubricum</name>
    <dbReference type="NCBI Taxonomy" id="444597"/>
    <lineage>
        <taxon>Bacteria</taxon>
        <taxon>Bacillati</taxon>
        <taxon>Actinomycetota</taxon>
        <taxon>Actinomycetes</taxon>
        <taxon>Mycobacteriales</taxon>
        <taxon>Mycobacteriaceae</taxon>
        <taxon>Mycolicibacterium</taxon>
    </lineage>
</organism>